<keyword evidence="2" id="KW-0378">Hydrolase</keyword>
<dbReference type="Proteomes" id="UP001203423">
    <property type="component" value="Unassembled WGS sequence"/>
</dbReference>
<evidence type="ECO:0000256" key="1">
    <source>
        <dbReference type="ARBA" id="ARBA00022670"/>
    </source>
</evidence>
<evidence type="ECO:0000313" key="5">
    <source>
        <dbReference type="Proteomes" id="UP001203423"/>
    </source>
</evidence>
<dbReference type="Pfam" id="PF01483">
    <property type="entry name" value="P_proprotein"/>
    <property type="match status" value="1"/>
</dbReference>
<comment type="caution">
    <text evidence="4">The sequence shown here is derived from an EMBL/GenBank/DDBJ whole genome shotgun (WGS) entry which is preliminary data.</text>
</comment>
<evidence type="ECO:0000259" key="3">
    <source>
        <dbReference type="PROSITE" id="PS51829"/>
    </source>
</evidence>
<proteinExistence type="predicted"/>
<feature type="domain" description="P/Homo B" evidence="3">
    <location>
        <begin position="18"/>
        <end position="134"/>
    </location>
</feature>
<dbReference type="PROSITE" id="PS51829">
    <property type="entry name" value="P_HOMO_B"/>
    <property type="match status" value="1"/>
</dbReference>
<evidence type="ECO:0000313" key="4">
    <source>
        <dbReference type="EMBL" id="MCL1124772.1"/>
    </source>
</evidence>
<keyword evidence="5" id="KW-1185">Reference proteome</keyword>
<dbReference type="InterPro" id="IPR008979">
    <property type="entry name" value="Galactose-bd-like_sf"/>
</dbReference>
<evidence type="ECO:0000256" key="2">
    <source>
        <dbReference type="ARBA" id="ARBA00022801"/>
    </source>
</evidence>
<keyword evidence="1" id="KW-0645">Protease</keyword>
<accession>A0ABT0LAP8</accession>
<protein>
    <submittedName>
        <fullName evidence="4">Proprotein convertase P-domain-containing protein</fullName>
    </submittedName>
</protein>
<gene>
    <name evidence="4" type="ORF">L2764_09880</name>
</gene>
<dbReference type="Gene3D" id="2.60.120.260">
    <property type="entry name" value="Galactose-binding domain-like"/>
    <property type="match status" value="1"/>
</dbReference>
<dbReference type="EMBL" id="JAKIKS010000031">
    <property type="protein sequence ID" value="MCL1124772.1"/>
    <property type="molecule type" value="Genomic_DNA"/>
</dbReference>
<name>A0ABT0LAP8_9GAMM</name>
<reference evidence="4 5" key="1">
    <citation type="submission" date="2022-01" db="EMBL/GenBank/DDBJ databases">
        <title>Whole genome-based taxonomy of the Shewanellaceae.</title>
        <authorList>
            <person name="Martin-Rodriguez A.J."/>
        </authorList>
    </citation>
    <scope>NUCLEOTIDE SEQUENCE [LARGE SCALE GENOMIC DNA]</scope>
    <source>
        <strain evidence="4 5">DSM 17177</strain>
    </source>
</reference>
<dbReference type="SUPFAM" id="SSF49785">
    <property type="entry name" value="Galactose-binding domain-like"/>
    <property type="match status" value="1"/>
</dbReference>
<sequence length="134" mass="14608">MLTGYSAFSDVELIADYSLASNFYENDTNHPIPDKDNNGAQSSITVNHIGDAGNINVEVNISHTYTGDLILELHSPTGEKHILQKKSGGGTDDIAKVYSIDMTGIEAQGDWILNVIDTVKNDIGTIEHWSITFL</sequence>
<organism evidence="4 5">
    <name type="scientific">Shewanella surugensis</name>
    <dbReference type="NCBI Taxonomy" id="212020"/>
    <lineage>
        <taxon>Bacteria</taxon>
        <taxon>Pseudomonadati</taxon>
        <taxon>Pseudomonadota</taxon>
        <taxon>Gammaproteobacteria</taxon>
        <taxon>Alteromonadales</taxon>
        <taxon>Shewanellaceae</taxon>
        <taxon>Shewanella</taxon>
    </lineage>
</organism>
<dbReference type="InterPro" id="IPR002884">
    <property type="entry name" value="P_dom"/>
</dbReference>